<dbReference type="InParanoid" id="W3WZI6"/>
<dbReference type="PIRSF" id="PIRSF037226">
    <property type="entry name" value="Amidohydrolase_ACY1L2_prd"/>
    <property type="match status" value="1"/>
</dbReference>
<dbReference type="Proteomes" id="UP000030651">
    <property type="component" value="Unassembled WGS sequence"/>
</dbReference>
<accession>W3WZI6</accession>
<gene>
    <name evidence="4" type="ORF">PFICI_09136</name>
</gene>
<dbReference type="AlphaFoldDB" id="W3WZI6"/>
<evidence type="ECO:0000313" key="5">
    <source>
        <dbReference type="Proteomes" id="UP000030651"/>
    </source>
</evidence>
<evidence type="ECO:0000259" key="3">
    <source>
        <dbReference type="Pfam" id="PF07687"/>
    </source>
</evidence>
<reference evidence="5" key="1">
    <citation type="journal article" date="2015" name="BMC Genomics">
        <title>Genomic and transcriptomic analysis of the endophytic fungus Pestalotiopsis fici reveals its lifestyle and high potential for synthesis of natural products.</title>
        <authorList>
            <person name="Wang X."/>
            <person name="Zhang X."/>
            <person name="Liu L."/>
            <person name="Xiang M."/>
            <person name="Wang W."/>
            <person name="Sun X."/>
            <person name="Che Y."/>
            <person name="Guo L."/>
            <person name="Liu G."/>
            <person name="Guo L."/>
            <person name="Wang C."/>
            <person name="Yin W.B."/>
            <person name="Stadler M."/>
            <person name="Zhang X."/>
            <person name="Liu X."/>
        </authorList>
    </citation>
    <scope>NUCLEOTIDE SEQUENCE [LARGE SCALE GENOMIC DNA]</scope>
    <source>
        <strain evidence="5">W106-1 / CGMCC3.15140</strain>
    </source>
</reference>
<protein>
    <recommendedName>
        <fullName evidence="2">Peptidase M20 domain-containing protein 2</fullName>
    </recommendedName>
</protein>
<sequence>MAELMGSEVTEAMKVAVSEAKSQLSKLNLDIHSHPELCYQEHYAHDTIVKSLESLGFPTKPHAYDVPTSFEAEYGTGGRLVVFNAEYDALPGIGHACGHNLILTASVAGFLAAAAALKQSGKPGRVRILGTPAEEGGCGKGLLISRGAYKGVDACVMAHPTNMTAEGKPPSNGIVYNPHVGTAMFSITVRGKASHAAASPWNGHNALDAVVGGYVHVSMMRHALFPAERVHGIITNGGAKSNIVPDFASVNYGVRAPGMERIAFLRNKVIDCYKAGAAAAGCDIELEDHTSYVPMIPNKALAATFADAMSDLGVPMEFDVNTTEVKAGATDQGNVTFVVPAIHPNYDIQAPKGATNHTIGFTAAAGTDFAFERTLVVGLGLARSAWVVLTDDKVADEMKAEFEADKDSRRSFLSEEEELQAVINYDKESFEKGEVPIRPGGNCSCNHD</sequence>
<name>W3WZI6_PESFW</name>
<dbReference type="InterPro" id="IPR017144">
    <property type="entry name" value="Xaa-Arg_dipeptidase"/>
</dbReference>
<dbReference type="InterPro" id="IPR011650">
    <property type="entry name" value="Peptidase_M20_dimer"/>
</dbReference>
<dbReference type="GeneID" id="19274149"/>
<dbReference type="Gene3D" id="3.40.630.10">
    <property type="entry name" value="Zn peptidases"/>
    <property type="match status" value="1"/>
</dbReference>
<comment type="similarity">
    <text evidence="1 2">Belongs to the peptidase M20A family.</text>
</comment>
<dbReference type="RefSeq" id="XP_007835908.1">
    <property type="nucleotide sequence ID" value="XM_007837717.1"/>
</dbReference>
<dbReference type="OrthoDB" id="6119954at2759"/>
<dbReference type="CDD" id="cd03887">
    <property type="entry name" value="M20_Acy1L2"/>
    <property type="match status" value="1"/>
</dbReference>
<dbReference type="Gene3D" id="3.30.70.360">
    <property type="match status" value="1"/>
</dbReference>
<dbReference type="InterPro" id="IPR002933">
    <property type="entry name" value="Peptidase_M20"/>
</dbReference>
<feature type="domain" description="Peptidase M20 dimerisation" evidence="3">
    <location>
        <begin position="179"/>
        <end position="272"/>
    </location>
</feature>
<dbReference type="OMA" id="MRAMGHH"/>
<evidence type="ECO:0000313" key="4">
    <source>
        <dbReference type="EMBL" id="ETS79283.1"/>
    </source>
</evidence>
<dbReference type="PANTHER" id="PTHR30575">
    <property type="entry name" value="PEPTIDASE M20"/>
    <property type="match status" value="1"/>
</dbReference>
<dbReference type="KEGG" id="pfy:PFICI_09136"/>
<dbReference type="Pfam" id="PF07687">
    <property type="entry name" value="M20_dimer"/>
    <property type="match status" value="1"/>
</dbReference>
<dbReference type="eggNOG" id="ENOG502QQPD">
    <property type="taxonomic scope" value="Eukaryota"/>
</dbReference>
<dbReference type="InterPro" id="IPR036264">
    <property type="entry name" value="Bact_exopeptidase_dim_dom"/>
</dbReference>
<dbReference type="Pfam" id="PF01546">
    <property type="entry name" value="Peptidase_M20"/>
    <property type="match status" value="1"/>
</dbReference>
<dbReference type="SUPFAM" id="SSF55031">
    <property type="entry name" value="Bacterial exopeptidase dimerisation domain"/>
    <property type="match status" value="1"/>
</dbReference>
<dbReference type="EMBL" id="KI912114">
    <property type="protein sequence ID" value="ETS79283.1"/>
    <property type="molecule type" value="Genomic_DNA"/>
</dbReference>
<dbReference type="HOGENOM" id="CLU_031812_1_2_1"/>
<dbReference type="FunFam" id="3.30.70.360:FF:000004">
    <property type="entry name" value="Peptidase M20 domain-containing protein 2"/>
    <property type="match status" value="1"/>
</dbReference>
<dbReference type="NCBIfam" id="TIGR01891">
    <property type="entry name" value="amidohydrolases"/>
    <property type="match status" value="1"/>
</dbReference>
<proteinExistence type="inferred from homology"/>
<organism evidence="4 5">
    <name type="scientific">Pestalotiopsis fici (strain W106-1 / CGMCC3.15140)</name>
    <dbReference type="NCBI Taxonomy" id="1229662"/>
    <lineage>
        <taxon>Eukaryota</taxon>
        <taxon>Fungi</taxon>
        <taxon>Dikarya</taxon>
        <taxon>Ascomycota</taxon>
        <taxon>Pezizomycotina</taxon>
        <taxon>Sordariomycetes</taxon>
        <taxon>Xylariomycetidae</taxon>
        <taxon>Amphisphaeriales</taxon>
        <taxon>Sporocadaceae</taxon>
        <taxon>Pestalotiopsis</taxon>
    </lineage>
</organism>
<dbReference type="InterPro" id="IPR052030">
    <property type="entry name" value="Peptidase_M20/M20A_hydrolases"/>
</dbReference>
<evidence type="ECO:0000256" key="2">
    <source>
        <dbReference type="PIRNR" id="PIRNR037226"/>
    </source>
</evidence>
<evidence type="ECO:0000256" key="1">
    <source>
        <dbReference type="ARBA" id="ARBA00006247"/>
    </source>
</evidence>
<dbReference type="InterPro" id="IPR017439">
    <property type="entry name" value="Amidohydrolase"/>
</dbReference>
<dbReference type="PANTHER" id="PTHR30575:SF0">
    <property type="entry name" value="XAA-ARG DIPEPTIDASE"/>
    <property type="match status" value="1"/>
</dbReference>
<dbReference type="SUPFAM" id="SSF53187">
    <property type="entry name" value="Zn-dependent exopeptidases"/>
    <property type="match status" value="1"/>
</dbReference>
<dbReference type="GO" id="GO:0016805">
    <property type="term" value="F:dipeptidase activity"/>
    <property type="evidence" value="ECO:0007669"/>
    <property type="project" value="InterPro"/>
</dbReference>
<keyword evidence="5" id="KW-1185">Reference proteome</keyword>